<dbReference type="AlphaFoldDB" id="A0A2P5FZW7"/>
<dbReference type="OrthoDB" id="10335424at2759"/>
<dbReference type="InParanoid" id="A0A2P5FZW7"/>
<organism evidence="1 2">
    <name type="scientific">Trema orientale</name>
    <name type="common">Charcoal tree</name>
    <name type="synonym">Celtis orientalis</name>
    <dbReference type="NCBI Taxonomy" id="63057"/>
    <lineage>
        <taxon>Eukaryota</taxon>
        <taxon>Viridiplantae</taxon>
        <taxon>Streptophyta</taxon>
        <taxon>Embryophyta</taxon>
        <taxon>Tracheophyta</taxon>
        <taxon>Spermatophyta</taxon>
        <taxon>Magnoliopsida</taxon>
        <taxon>eudicotyledons</taxon>
        <taxon>Gunneridae</taxon>
        <taxon>Pentapetalae</taxon>
        <taxon>rosids</taxon>
        <taxon>fabids</taxon>
        <taxon>Rosales</taxon>
        <taxon>Cannabaceae</taxon>
        <taxon>Trema</taxon>
    </lineage>
</organism>
<evidence type="ECO:0000313" key="1">
    <source>
        <dbReference type="EMBL" id="POO03350.1"/>
    </source>
</evidence>
<accession>A0A2P5FZW7</accession>
<name>A0A2P5FZW7_TREOI</name>
<dbReference type="Proteomes" id="UP000237000">
    <property type="component" value="Unassembled WGS sequence"/>
</dbReference>
<proteinExistence type="predicted"/>
<comment type="caution">
    <text evidence="1">The sequence shown here is derived from an EMBL/GenBank/DDBJ whole genome shotgun (WGS) entry which is preliminary data.</text>
</comment>
<protein>
    <submittedName>
        <fullName evidence="1">Uncharacterized protein</fullName>
    </submittedName>
</protein>
<sequence>MHYNITSSQVLPLLFANSSGFMLDNFMKSSLKLAYENESWGDFGKRVTIWWLTLSDIYVARTTILGKCTKGQYISWKIKESEYPAEDESREVIAQLVKLNLRK</sequence>
<evidence type="ECO:0000313" key="2">
    <source>
        <dbReference type="Proteomes" id="UP000237000"/>
    </source>
</evidence>
<reference evidence="2" key="1">
    <citation type="submission" date="2016-06" db="EMBL/GenBank/DDBJ databases">
        <title>Parallel loss of symbiosis genes in relatives of nitrogen-fixing non-legume Parasponia.</title>
        <authorList>
            <person name="Van Velzen R."/>
            <person name="Holmer R."/>
            <person name="Bu F."/>
            <person name="Rutten L."/>
            <person name="Van Zeijl A."/>
            <person name="Liu W."/>
            <person name="Santuari L."/>
            <person name="Cao Q."/>
            <person name="Sharma T."/>
            <person name="Shen D."/>
            <person name="Roswanjaya Y."/>
            <person name="Wardhani T."/>
            <person name="Kalhor M.S."/>
            <person name="Jansen J."/>
            <person name="Van den Hoogen J."/>
            <person name="Gungor B."/>
            <person name="Hartog M."/>
            <person name="Hontelez J."/>
            <person name="Verver J."/>
            <person name="Yang W.-C."/>
            <person name="Schijlen E."/>
            <person name="Repin R."/>
            <person name="Schilthuizen M."/>
            <person name="Schranz E."/>
            <person name="Heidstra R."/>
            <person name="Miyata K."/>
            <person name="Fedorova E."/>
            <person name="Kohlen W."/>
            <person name="Bisseling T."/>
            <person name="Smit S."/>
            <person name="Geurts R."/>
        </authorList>
    </citation>
    <scope>NUCLEOTIDE SEQUENCE [LARGE SCALE GENOMIC DNA]</scope>
    <source>
        <strain evidence="2">cv. RG33-2</strain>
    </source>
</reference>
<gene>
    <name evidence="1" type="ORF">TorRG33x02_005550</name>
</gene>
<keyword evidence="2" id="KW-1185">Reference proteome</keyword>
<dbReference type="EMBL" id="JXTC01000002">
    <property type="protein sequence ID" value="POO03350.1"/>
    <property type="molecule type" value="Genomic_DNA"/>
</dbReference>